<keyword evidence="3" id="KW-0963">Cytoplasm</keyword>
<dbReference type="FunFam" id="3.90.1530.30:FF:000001">
    <property type="entry name" value="Chromosome partitioning protein ParB"/>
    <property type="match status" value="1"/>
</dbReference>
<dbReference type="InterPro" id="IPR041468">
    <property type="entry name" value="HTH_ParB/Spo0J"/>
</dbReference>
<evidence type="ECO:0000259" key="8">
    <source>
        <dbReference type="SMART" id="SM00470"/>
    </source>
</evidence>
<name>A0A4Q9XZ30_9LACO</name>
<evidence type="ECO:0000256" key="7">
    <source>
        <dbReference type="ARBA" id="ARBA00023306"/>
    </source>
</evidence>
<keyword evidence="6" id="KW-0717">Septation</keyword>
<dbReference type="InterPro" id="IPR050336">
    <property type="entry name" value="Chromosome_partition/occlusion"/>
</dbReference>
<dbReference type="GO" id="GO:0009295">
    <property type="term" value="C:nucleoid"/>
    <property type="evidence" value="ECO:0007669"/>
    <property type="project" value="UniProtKB-SubCell"/>
</dbReference>
<dbReference type="SUPFAM" id="SSF110849">
    <property type="entry name" value="ParB/Sulfiredoxin"/>
    <property type="match status" value="1"/>
</dbReference>
<dbReference type="GO" id="GO:0003677">
    <property type="term" value="F:DNA binding"/>
    <property type="evidence" value="ECO:0007669"/>
    <property type="project" value="UniProtKB-KW"/>
</dbReference>
<evidence type="ECO:0000256" key="6">
    <source>
        <dbReference type="ARBA" id="ARBA00023210"/>
    </source>
</evidence>
<dbReference type="SUPFAM" id="SSF109709">
    <property type="entry name" value="KorB DNA-binding domain-like"/>
    <property type="match status" value="1"/>
</dbReference>
<evidence type="ECO:0000313" key="9">
    <source>
        <dbReference type="EMBL" id="TBX38422.1"/>
    </source>
</evidence>
<dbReference type="Pfam" id="PF17762">
    <property type="entry name" value="HTH_ParB"/>
    <property type="match status" value="1"/>
</dbReference>
<evidence type="ECO:0000256" key="2">
    <source>
        <dbReference type="ARBA" id="ARBA00006295"/>
    </source>
</evidence>
<dbReference type="EMBL" id="SEHH01000115">
    <property type="protein sequence ID" value="TBX38422.1"/>
    <property type="molecule type" value="Genomic_DNA"/>
</dbReference>
<dbReference type="InterPro" id="IPR003115">
    <property type="entry name" value="ParB_N"/>
</dbReference>
<dbReference type="Proteomes" id="UP000292648">
    <property type="component" value="Unassembled WGS sequence"/>
</dbReference>
<dbReference type="InterPro" id="IPR004437">
    <property type="entry name" value="ParB/RepB/Spo0J"/>
</dbReference>
<organism evidence="9 10">
    <name type="scientific">Lactiplantibacillus paraplantarum</name>
    <dbReference type="NCBI Taxonomy" id="60520"/>
    <lineage>
        <taxon>Bacteria</taxon>
        <taxon>Bacillati</taxon>
        <taxon>Bacillota</taxon>
        <taxon>Bacilli</taxon>
        <taxon>Lactobacillales</taxon>
        <taxon>Lactobacillaceae</taxon>
        <taxon>Lactiplantibacillus</taxon>
    </lineage>
</organism>
<protein>
    <submittedName>
        <fullName evidence="9">Nucleoid occlusion protein</fullName>
    </submittedName>
</protein>
<dbReference type="GO" id="GO:0000917">
    <property type="term" value="P:division septum assembly"/>
    <property type="evidence" value="ECO:0007669"/>
    <property type="project" value="UniProtKB-KW"/>
</dbReference>
<dbReference type="Pfam" id="PF02195">
    <property type="entry name" value="ParB_N"/>
    <property type="match status" value="1"/>
</dbReference>
<keyword evidence="7" id="KW-0131">Cell cycle</keyword>
<sequence>MAFSLFGSNRDKHKAEPVAAPTDQQIVRIPVTAIIPNRFQPRQVFDEAGIAELAATIADHGLLQPIVLREYEPQKYEIIAGERRFRAISSLHWADVPAIIQKMDDGETASMALIENLQRQDLTAIEEARAYQELMELNQLTQSALAKELGKSQSLVANKLRLLKLAQPVQTALLQRQISERHGRALLNLAVDQQEAILKQVLADQLTVKETEQLVAKTQTPPKPKRKRARGLTGDTRIAVNTIKKSIKMVTDAGLPVKTHEENTDDGYRITIEIPKNNQGVINNYGNRNCTC</sequence>
<evidence type="ECO:0000313" key="10">
    <source>
        <dbReference type="Proteomes" id="UP000292648"/>
    </source>
</evidence>
<accession>A0A4Q9XZ30</accession>
<dbReference type="NCBIfam" id="TIGR00180">
    <property type="entry name" value="parB_part"/>
    <property type="match status" value="1"/>
</dbReference>
<dbReference type="InterPro" id="IPR036086">
    <property type="entry name" value="ParB/Sulfiredoxin_sf"/>
</dbReference>
<dbReference type="NCBIfam" id="TIGR04285">
    <property type="entry name" value="nucleoid_noc"/>
    <property type="match status" value="1"/>
</dbReference>
<dbReference type="Gene3D" id="3.90.1530.30">
    <property type="match status" value="1"/>
</dbReference>
<evidence type="ECO:0000256" key="4">
    <source>
        <dbReference type="ARBA" id="ARBA00022618"/>
    </source>
</evidence>
<evidence type="ECO:0000256" key="5">
    <source>
        <dbReference type="ARBA" id="ARBA00023125"/>
    </source>
</evidence>
<evidence type="ECO:0000256" key="1">
    <source>
        <dbReference type="ARBA" id="ARBA00004453"/>
    </source>
</evidence>
<dbReference type="FunFam" id="1.10.10.2830:FF:000001">
    <property type="entry name" value="Chromosome partitioning protein ParB"/>
    <property type="match status" value="1"/>
</dbReference>
<comment type="subcellular location">
    <subcellularLocation>
        <location evidence="1">Cytoplasm</location>
        <location evidence="1">Nucleoid</location>
    </subcellularLocation>
</comment>
<dbReference type="CDD" id="cd16393">
    <property type="entry name" value="SPO0J_N"/>
    <property type="match status" value="1"/>
</dbReference>
<evidence type="ECO:0000256" key="3">
    <source>
        <dbReference type="ARBA" id="ARBA00022490"/>
    </source>
</evidence>
<dbReference type="GO" id="GO:0005694">
    <property type="term" value="C:chromosome"/>
    <property type="evidence" value="ECO:0007669"/>
    <property type="project" value="TreeGrafter"/>
</dbReference>
<comment type="similarity">
    <text evidence="2">Belongs to the ParB family.</text>
</comment>
<dbReference type="AlphaFoldDB" id="A0A4Q9XZ30"/>
<keyword evidence="4" id="KW-0132">Cell division</keyword>
<dbReference type="InterPro" id="IPR023705">
    <property type="entry name" value="Nucleoid_occlusion_protein"/>
</dbReference>
<reference evidence="9 10" key="1">
    <citation type="submission" date="2019-01" db="EMBL/GenBank/DDBJ databases">
        <title>Draft genome sequence of Lactobacillus paraplantarum OSY-TC318, a Producer of the novel lantibiotic Paraplantaracin TC318.</title>
        <authorList>
            <person name="Hussein W.E."/>
            <person name="Huang E."/>
            <person name="Yousef A.E."/>
        </authorList>
    </citation>
    <scope>NUCLEOTIDE SEQUENCE [LARGE SCALE GENOMIC DNA]</scope>
    <source>
        <strain evidence="9 10">OSY-TC318</strain>
    </source>
</reference>
<proteinExistence type="inferred from homology"/>
<dbReference type="GO" id="GO:0045881">
    <property type="term" value="P:positive regulation of sporulation resulting in formation of a cellular spore"/>
    <property type="evidence" value="ECO:0007669"/>
    <property type="project" value="TreeGrafter"/>
</dbReference>
<keyword evidence="5" id="KW-0238">DNA-binding</keyword>
<dbReference type="SMART" id="SM00470">
    <property type="entry name" value="ParB"/>
    <property type="match status" value="1"/>
</dbReference>
<dbReference type="PANTHER" id="PTHR33375">
    <property type="entry name" value="CHROMOSOME-PARTITIONING PROTEIN PARB-RELATED"/>
    <property type="match status" value="1"/>
</dbReference>
<gene>
    <name evidence="9" type="primary">noc</name>
    <name evidence="9" type="ORF">EUZ87_13550</name>
</gene>
<dbReference type="GO" id="GO:0007059">
    <property type="term" value="P:chromosome segregation"/>
    <property type="evidence" value="ECO:0007669"/>
    <property type="project" value="TreeGrafter"/>
</dbReference>
<feature type="domain" description="ParB-like N-terminal" evidence="8">
    <location>
        <begin position="27"/>
        <end position="117"/>
    </location>
</feature>
<dbReference type="Gene3D" id="1.10.10.2830">
    <property type="match status" value="1"/>
</dbReference>
<dbReference type="PANTHER" id="PTHR33375:SF8">
    <property type="entry name" value="NUCLEOID OCCLUSION PROTEIN"/>
    <property type="match status" value="1"/>
</dbReference>
<comment type="caution">
    <text evidence="9">The sequence shown here is derived from an EMBL/GenBank/DDBJ whole genome shotgun (WGS) entry which is preliminary data.</text>
</comment>